<proteinExistence type="predicted"/>
<sequence length="162" mass="17698">MFLRLCPLRNNEKGSETQNSFIEHAFNSNSNQNNPRNPQNKDCSLLNNSPPKTPDPIPPARVQVSDVHAESAPSGRGPAQYRRVAWPFGRIRQTCRSPHPGGAGGQKRRRGDRVAHQGGSPPQVLPTVDVQVTSGAEAGPLQLAQVYVGLEQRHHHAAPLTR</sequence>
<accession>A0A8D8FG80</accession>
<protein>
    <submittedName>
        <fullName evidence="2">(northern house mosquito) hypothetical protein</fullName>
    </submittedName>
</protein>
<dbReference type="AlphaFoldDB" id="A0A8D8FG80"/>
<evidence type="ECO:0000313" key="2">
    <source>
        <dbReference type="EMBL" id="CAG6470321.1"/>
    </source>
</evidence>
<dbReference type="EMBL" id="HBUE01065092">
    <property type="protein sequence ID" value="CAG6470321.1"/>
    <property type="molecule type" value="Transcribed_RNA"/>
</dbReference>
<feature type="compositionally biased region" description="Polar residues" evidence="1">
    <location>
        <begin position="41"/>
        <end position="50"/>
    </location>
</feature>
<reference evidence="2" key="1">
    <citation type="submission" date="2021-05" db="EMBL/GenBank/DDBJ databases">
        <authorList>
            <person name="Alioto T."/>
            <person name="Alioto T."/>
            <person name="Gomez Garrido J."/>
        </authorList>
    </citation>
    <scope>NUCLEOTIDE SEQUENCE</scope>
</reference>
<feature type="compositionally biased region" description="Low complexity" evidence="1">
    <location>
        <begin position="27"/>
        <end position="40"/>
    </location>
</feature>
<feature type="region of interest" description="Disordered" evidence="1">
    <location>
        <begin position="26"/>
        <end position="126"/>
    </location>
</feature>
<evidence type="ECO:0000256" key="1">
    <source>
        <dbReference type="SAM" id="MobiDB-lite"/>
    </source>
</evidence>
<dbReference type="EMBL" id="HBUE01065090">
    <property type="protein sequence ID" value="CAG6470318.1"/>
    <property type="molecule type" value="Transcribed_RNA"/>
</dbReference>
<name>A0A8D8FG80_CULPI</name>
<organism evidence="2">
    <name type="scientific">Culex pipiens</name>
    <name type="common">House mosquito</name>
    <dbReference type="NCBI Taxonomy" id="7175"/>
    <lineage>
        <taxon>Eukaryota</taxon>
        <taxon>Metazoa</taxon>
        <taxon>Ecdysozoa</taxon>
        <taxon>Arthropoda</taxon>
        <taxon>Hexapoda</taxon>
        <taxon>Insecta</taxon>
        <taxon>Pterygota</taxon>
        <taxon>Neoptera</taxon>
        <taxon>Endopterygota</taxon>
        <taxon>Diptera</taxon>
        <taxon>Nematocera</taxon>
        <taxon>Culicoidea</taxon>
        <taxon>Culicidae</taxon>
        <taxon>Culicinae</taxon>
        <taxon>Culicini</taxon>
        <taxon>Culex</taxon>
        <taxon>Culex</taxon>
    </lineage>
</organism>